<organism evidence="2 3">
    <name type="scientific">Scylla paramamosain</name>
    <name type="common">Mud crab</name>
    <dbReference type="NCBI Taxonomy" id="85552"/>
    <lineage>
        <taxon>Eukaryota</taxon>
        <taxon>Metazoa</taxon>
        <taxon>Ecdysozoa</taxon>
        <taxon>Arthropoda</taxon>
        <taxon>Crustacea</taxon>
        <taxon>Multicrustacea</taxon>
        <taxon>Malacostraca</taxon>
        <taxon>Eumalacostraca</taxon>
        <taxon>Eucarida</taxon>
        <taxon>Decapoda</taxon>
        <taxon>Pleocyemata</taxon>
        <taxon>Brachyura</taxon>
        <taxon>Eubrachyura</taxon>
        <taxon>Portunoidea</taxon>
        <taxon>Portunidae</taxon>
        <taxon>Portuninae</taxon>
        <taxon>Scylla</taxon>
    </lineage>
</organism>
<name>A0AAW0UHV3_SCYPA</name>
<keyword evidence="3" id="KW-1185">Reference proteome</keyword>
<feature type="region of interest" description="Disordered" evidence="1">
    <location>
        <begin position="155"/>
        <end position="178"/>
    </location>
</feature>
<evidence type="ECO:0000313" key="2">
    <source>
        <dbReference type="EMBL" id="KAK8399702.1"/>
    </source>
</evidence>
<gene>
    <name evidence="2" type="ORF">O3P69_003602</name>
</gene>
<reference evidence="2 3" key="1">
    <citation type="submission" date="2023-03" db="EMBL/GenBank/DDBJ databases">
        <title>High-quality genome of Scylla paramamosain provides insights in environmental adaptation.</title>
        <authorList>
            <person name="Zhang L."/>
        </authorList>
    </citation>
    <scope>NUCLEOTIDE SEQUENCE [LARGE SCALE GENOMIC DNA]</scope>
    <source>
        <strain evidence="2">LZ_2023a</strain>
        <tissue evidence="2">Muscle</tissue>
    </source>
</reference>
<feature type="compositionally biased region" description="Basic and acidic residues" evidence="1">
    <location>
        <begin position="158"/>
        <end position="169"/>
    </location>
</feature>
<evidence type="ECO:0000256" key="1">
    <source>
        <dbReference type="SAM" id="MobiDB-lite"/>
    </source>
</evidence>
<sequence length="217" mass="24093">MAYPHALHFTLPPLAVCVLTEGEGVDLQGRPRLCKHDPTVTHRTTPKENQCRQNLFGRPSCPFWRVSVKAGSVRQAGATSQDTAVAITQRHNERPGFSLPPSLPPVFLLTYIHPFLPLSLQVLRKLARPVNQPRGREGGGLRTMGEEAGVSWSVCGEGHSRGCDDKTRTTEASLNPQPAPVPPWPRCWVIHVILMIQWWARGATLGRQQRQEDPRPG</sequence>
<evidence type="ECO:0000313" key="3">
    <source>
        <dbReference type="Proteomes" id="UP001487740"/>
    </source>
</evidence>
<proteinExistence type="predicted"/>
<dbReference type="EMBL" id="JARAKH010000011">
    <property type="protein sequence ID" value="KAK8399702.1"/>
    <property type="molecule type" value="Genomic_DNA"/>
</dbReference>
<comment type="caution">
    <text evidence="2">The sequence shown here is derived from an EMBL/GenBank/DDBJ whole genome shotgun (WGS) entry which is preliminary data.</text>
</comment>
<dbReference type="Proteomes" id="UP001487740">
    <property type="component" value="Unassembled WGS sequence"/>
</dbReference>
<accession>A0AAW0UHV3</accession>
<protein>
    <submittedName>
        <fullName evidence="2">Uncharacterized protein</fullName>
    </submittedName>
</protein>
<dbReference type="AlphaFoldDB" id="A0AAW0UHV3"/>